<reference evidence="3" key="1">
    <citation type="submission" date="2024-07" db="EMBL/GenBank/DDBJ databases">
        <title>Two chromosome-level genome assemblies of Korean endemic species Abeliophyllum distichum and Forsythia ovata (Oleaceae).</title>
        <authorList>
            <person name="Jang H."/>
        </authorList>
    </citation>
    <scope>NUCLEOTIDE SEQUENCE [LARGE SCALE GENOMIC DNA]</scope>
</reference>
<organism evidence="2 3">
    <name type="scientific">Abeliophyllum distichum</name>
    <dbReference type="NCBI Taxonomy" id="126358"/>
    <lineage>
        <taxon>Eukaryota</taxon>
        <taxon>Viridiplantae</taxon>
        <taxon>Streptophyta</taxon>
        <taxon>Embryophyta</taxon>
        <taxon>Tracheophyta</taxon>
        <taxon>Spermatophyta</taxon>
        <taxon>Magnoliopsida</taxon>
        <taxon>eudicotyledons</taxon>
        <taxon>Gunneridae</taxon>
        <taxon>Pentapetalae</taxon>
        <taxon>asterids</taxon>
        <taxon>lamiids</taxon>
        <taxon>Lamiales</taxon>
        <taxon>Oleaceae</taxon>
        <taxon>Forsythieae</taxon>
        <taxon>Abeliophyllum</taxon>
    </lineage>
</organism>
<comment type="caution">
    <text evidence="2">The sequence shown here is derived from an EMBL/GenBank/DDBJ whole genome shotgun (WGS) entry which is preliminary data.</text>
</comment>
<proteinExistence type="predicted"/>
<feature type="region of interest" description="Disordered" evidence="1">
    <location>
        <begin position="87"/>
        <end position="115"/>
    </location>
</feature>
<sequence length="152" mass="17167">MYRTTINNARARLFYHLAYGRKIDLGNYIYTFISTLGFQIDKRHTDIFSALISGICKEAGVQLLLVESILKSNGLINRYALKNARRHTSRAMKAAPATDEQPQEEHAAAPQPVAPPADMASMLRQILEGQTQHTRLLVATRTELKEMQQKVQ</sequence>
<dbReference type="Proteomes" id="UP001604336">
    <property type="component" value="Unassembled WGS sequence"/>
</dbReference>
<accession>A0ABD1UR84</accession>
<evidence type="ECO:0000313" key="3">
    <source>
        <dbReference type="Proteomes" id="UP001604336"/>
    </source>
</evidence>
<gene>
    <name evidence="2" type="ORF">Adt_12007</name>
</gene>
<dbReference type="AlphaFoldDB" id="A0ABD1UR84"/>
<evidence type="ECO:0000313" key="2">
    <source>
        <dbReference type="EMBL" id="KAL2526953.1"/>
    </source>
</evidence>
<evidence type="ECO:0000256" key="1">
    <source>
        <dbReference type="SAM" id="MobiDB-lite"/>
    </source>
</evidence>
<dbReference type="EMBL" id="JBFOLK010000003">
    <property type="protein sequence ID" value="KAL2526953.1"/>
    <property type="molecule type" value="Genomic_DNA"/>
</dbReference>
<name>A0ABD1UR84_9LAMI</name>
<protein>
    <submittedName>
        <fullName evidence="2">Uncharacterized protein</fullName>
    </submittedName>
</protein>
<keyword evidence="3" id="KW-1185">Reference proteome</keyword>